<dbReference type="InterPro" id="IPR011009">
    <property type="entry name" value="Kinase-like_dom_sf"/>
</dbReference>
<proteinExistence type="inferred from homology"/>
<dbReference type="GO" id="GO:0016020">
    <property type="term" value="C:membrane"/>
    <property type="evidence" value="ECO:0007669"/>
    <property type="project" value="GOC"/>
</dbReference>
<keyword evidence="3" id="KW-1133">Transmembrane helix</keyword>
<dbReference type="PANTHER" id="PTHR10566:SF113">
    <property type="entry name" value="PROTEIN ACTIVITY OF BC1 COMPLEX KINASE 7, CHLOROPLASTIC"/>
    <property type="match status" value="1"/>
</dbReference>
<evidence type="ECO:0000256" key="3">
    <source>
        <dbReference type="SAM" id="Phobius"/>
    </source>
</evidence>
<feature type="domain" description="ABC1 atypical kinase-like" evidence="4">
    <location>
        <begin position="208"/>
        <end position="450"/>
    </location>
</feature>
<dbReference type="EMBL" id="NBSK02000009">
    <property type="protein sequence ID" value="KAJ0185858.1"/>
    <property type="molecule type" value="Genomic_DNA"/>
</dbReference>
<reference evidence="5 6" key="1">
    <citation type="journal article" date="2017" name="Nat. Commun.">
        <title>Genome assembly with in vitro proximity ligation data and whole-genome triplication in lettuce.</title>
        <authorList>
            <person name="Reyes-Chin-Wo S."/>
            <person name="Wang Z."/>
            <person name="Yang X."/>
            <person name="Kozik A."/>
            <person name="Arikit S."/>
            <person name="Song C."/>
            <person name="Xia L."/>
            <person name="Froenicke L."/>
            <person name="Lavelle D.O."/>
            <person name="Truco M.J."/>
            <person name="Xia R."/>
            <person name="Zhu S."/>
            <person name="Xu C."/>
            <person name="Xu H."/>
            <person name="Xu X."/>
            <person name="Cox K."/>
            <person name="Korf I."/>
            <person name="Meyers B.C."/>
            <person name="Michelmore R.W."/>
        </authorList>
    </citation>
    <scope>NUCLEOTIDE SEQUENCE [LARGE SCALE GENOMIC DNA]</scope>
    <source>
        <strain evidence="6">cv. Salinas</strain>
        <tissue evidence="5">Seedlings</tissue>
    </source>
</reference>
<comment type="similarity">
    <text evidence="1">Belongs to the protein kinase superfamily. ADCK protein kinase family.</text>
</comment>
<evidence type="ECO:0000313" key="6">
    <source>
        <dbReference type="Proteomes" id="UP000235145"/>
    </source>
</evidence>
<feature type="transmembrane region" description="Helical" evidence="3">
    <location>
        <begin position="628"/>
        <end position="649"/>
    </location>
</feature>
<dbReference type="Proteomes" id="UP000235145">
    <property type="component" value="Unassembled WGS sequence"/>
</dbReference>
<evidence type="ECO:0000256" key="1">
    <source>
        <dbReference type="ARBA" id="ARBA00009670"/>
    </source>
</evidence>
<dbReference type="AlphaFoldDB" id="A0A9R1UF15"/>
<organism evidence="5 6">
    <name type="scientific">Lactuca sativa</name>
    <name type="common">Garden lettuce</name>
    <dbReference type="NCBI Taxonomy" id="4236"/>
    <lineage>
        <taxon>Eukaryota</taxon>
        <taxon>Viridiplantae</taxon>
        <taxon>Streptophyta</taxon>
        <taxon>Embryophyta</taxon>
        <taxon>Tracheophyta</taxon>
        <taxon>Spermatophyta</taxon>
        <taxon>Magnoliopsida</taxon>
        <taxon>eudicotyledons</taxon>
        <taxon>Gunneridae</taxon>
        <taxon>Pentapetalae</taxon>
        <taxon>asterids</taxon>
        <taxon>campanulids</taxon>
        <taxon>Asterales</taxon>
        <taxon>Asteraceae</taxon>
        <taxon>Cichorioideae</taxon>
        <taxon>Cichorieae</taxon>
        <taxon>Lactucinae</taxon>
        <taxon>Lactuca</taxon>
    </lineage>
</organism>
<feature type="region of interest" description="Disordered" evidence="2">
    <location>
        <begin position="35"/>
        <end position="56"/>
    </location>
</feature>
<evidence type="ECO:0000313" key="5">
    <source>
        <dbReference type="EMBL" id="KAJ0185858.1"/>
    </source>
</evidence>
<sequence>MGFSISFSLQKLDTHELNSPKIERFHRFRIEMQKRESKSPIKSGINGKPNGKPLNMDRIPIAMVPITEAMKTMTQSEKRPGILTRLTQIVNRETTSAIEVKKPSIEGSNILPSDETFSWANENYNPVQRTLDLCSFVISLHLRLLLNNSKWSYPRGFTEIKQKTRRKKTASWLRERVLQLGPTFIKIGQLSSTRSDLFPHEIIHELAKLQDRVPAFSSTKAKCLIERELGAPVDELFKEFEDQPIAAASLGQVHRAILHNGERVVVKVQRPGLKKLFEIDLRVLKLIAEFFHRNEILCGLTKDWMGIYEECEKILYQEIDYVNEAKNAERFRRDFRNIKWVRVPQVFWDYTAMKVLTLEYVPGIKINNLDAIDKKGYNRSRISSRAIEAYLIQILKTGFFHADPHPGNLAIDVDESLIYYDFGMMGEIKSLTRDKIFDLFYAAYEKDEKKKEGLIRKEPNIRITNSLISLGAIQPTGDMLAVRRSVKYFMENSINQMPNKHTNLAAISDDLFAIATDQPFRFPATFIFVMRAFSTLEGIGYTLDPKFSFIKIAAPYAQELLYLKQTQHTGTQLLQEIQKQADNARSYTMSMPYRVQHIEDFIKQIETGDIKLHVRVLESERAAQKTRILQIATMYTAIWCMLINLGVILTIHGNLFLANGLFISSGFLLVLFLMSMQRVKMLDDFKKMV</sequence>
<evidence type="ECO:0000259" key="4">
    <source>
        <dbReference type="Pfam" id="PF03109"/>
    </source>
</evidence>
<protein>
    <recommendedName>
        <fullName evidence="4">ABC1 atypical kinase-like domain-containing protein</fullName>
    </recommendedName>
</protein>
<feature type="transmembrane region" description="Helical" evidence="3">
    <location>
        <begin position="655"/>
        <end position="676"/>
    </location>
</feature>
<name>A0A9R1UF15_LACSA</name>
<evidence type="ECO:0000256" key="2">
    <source>
        <dbReference type="SAM" id="MobiDB-lite"/>
    </source>
</evidence>
<keyword evidence="3" id="KW-0812">Transmembrane</keyword>
<dbReference type="GO" id="GO:0004672">
    <property type="term" value="F:protein kinase activity"/>
    <property type="evidence" value="ECO:0000318"/>
    <property type="project" value="GO_Central"/>
</dbReference>
<accession>A0A9R1UF15</accession>
<dbReference type="GO" id="GO:1901031">
    <property type="term" value="P:regulation of response to reactive oxygen species"/>
    <property type="evidence" value="ECO:0000318"/>
    <property type="project" value="GO_Central"/>
</dbReference>
<dbReference type="Pfam" id="PF03109">
    <property type="entry name" value="ABC1"/>
    <property type="match status" value="1"/>
</dbReference>
<dbReference type="InterPro" id="IPR050154">
    <property type="entry name" value="UbiB_kinase"/>
</dbReference>
<dbReference type="GO" id="GO:0046467">
    <property type="term" value="P:membrane lipid biosynthetic process"/>
    <property type="evidence" value="ECO:0000318"/>
    <property type="project" value="GO_Central"/>
</dbReference>
<keyword evidence="3" id="KW-0472">Membrane</keyword>
<gene>
    <name evidence="5" type="ORF">LSAT_V11C900497670</name>
</gene>
<dbReference type="PANTHER" id="PTHR10566">
    <property type="entry name" value="CHAPERONE-ACTIVITY OF BC1 COMPLEX CABC1 -RELATED"/>
    <property type="match status" value="1"/>
</dbReference>
<dbReference type="SUPFAM" id="SSF56112">
    <property type="entry name" value="Protein kinase-like (PK-like)"/>
    <property type="match status" value="1"/>
</dbReference>
<dbReference type="InterPro" id="IPR004147">
    <property type="entry name" value="ABC1_dom"/>
</dbReference>
<dbReference type="CDD" id="cd05121">
    <property type="entry name" value="ABC1_ADCK3-like"/>
    <property type="match status" value="1"/>
</dbReference>
<keyword evidence="6" id="KW-1185">Reference proteome</keyword>
<comment type="caution">
    <text evidence="5">The sequence shown here is derived from an EMBL/GenBank/DDBJ whole genome shotgun (WGS) entry which is preliminary data.</text>
</comment>